<dbReference type="Pfam" id="PF00126">
    <property type="entry name" value="HTH_1"/>
    <property type="match status" value="1"/>
</dbReference>
<proteinExistence type="inferred from homology"/>
<dbReference type="Pfam" id="PF03466">
    <property type="entry name" value="LysR_substrate"/>
    <property type="match status" value="1"/>
</dbReference>
<evidence type="ECO:0000256" key="3">
    <source>
        <dbReference type="ARBA" id="ARBA00023125"/>
    </source>
</evidence>
<feature type="domain" description="HTH lysR-type" evidence="5">
    <location>
        <begin position="1"/>
        <end position="62"/>
    </location>
</feature>
<dbReference type="PROSITE" id="PS50931">
    <property type="entry name" value="HTH_LYSR"/>
    <property type="match status" value="1"/>
</dbReference>
<comment type="caution">
    <text evidence="6">The sequence shown here is derived from an EMBL/GenBank/DDBJ whole genome shotgun (WGS) entry which is preliminary data.</text>
</comment>
<comment type="similarity">
    <text evidence="1">Belongs to the LysR transcriptional regulatory family.</text>
</comment>
<organism evidence="6 7">
    <name type="scientific">Marispirochaeta aestuarii</name>
    <dbReference type="NCBI Taxonomy" id="1963862"/>
    <lineage>
        <taxon>Bacteria</taxon>
        <taxon>Pseudomonadati</taxon>
        <taxon>Spirochaetota</taxon>
        <taxon>Spirochaetia</taxon>
        <taxon>Spirochaetales</taxon>
        <taxon>Spirochaetaceae</taxon>
        <taxon>Marispirochaeta</taxon>
    </lineage>
</organism>
<dbReference type="Gene3D" id="3.40.190.290">
    <property type="match status" value="1"/>
</dbReference>
<dbReference type="CDD" id="cd08420">
    <property type="entry name" value="PBP2_CysL_like"/>
    <property type="match status" value="1"/>
</dbReference>
<keyword evidence="4" id="KW-0804">Transcription</keyword>
<reference evidence="6 7" key="1">
    <citation type="submission" date="2017-03" db="EMBL/GenBank/DDBJ databases">
        <title>Draft Genome sequence of Marispirochaeta sp. strain JC444.</title>
        <authorList>
            <person name="Shivani Y."/>
            <person name="Subhash Y."/>
            <person name="Sasikala C."/>
            <person name="Ramana C."/>
        </authorList>
    </citation>
    <scope>NUCLEOTIDE SEQUENCE [LARGE SCALE GENOMIC DNA]</scope>
    <source>
        <strain evidence="6 7">JC444</strain>
    </source>
</reference>
<keyword evidence="3" id="KW-0238">DNA-binding</keyword>
<dbReference type="SUPFAM" id="SSF53850">
    <property type="entry name" value="Periplasmic binding protein-like II"/>
    <property type="match status" value="1"/>
</dbReference>
<dbReference type="PANTHER" id="PTHR30126:SF39">
    <property type="entry name" value="HTH-TYPE TRANSCRIPTIONAL REGULATOR CYSL"/>
    <property type="match status" value="1"/>
</dbReference>
<keyword evidence="7" id="KW-1185">Reference proteome</keyword>
<dbReference type="InterPro" id="IPR036390">
    <property type="entry name" value="WH_DNA-bd_sf"/>
</dbReference>
<protein>
    <recommendedName>
        <fullName evidence="5">HTH lysR-type domain-containing protein</fullName>
    </recommendedName>
</protein>
<dbReference type="STRING" id="1963862.B4O97_13830"/>
<dbReference type="InterPro" id="IPR036388">
    <property type="entry name" value="WH-like_DNA-bd_sf"/>
</dbReference>
<dbReference type="GO" id="GO:0000976">
    <property type="term" value="F:transcription cis-regulatory region binding"/>
    <property type="evidence" value="ECO:0007669"/>
    <property type="project" value="TreeGrafter"/>
</dbReference>
<dbReference type="InterPro" id="IPR005119">
    <property type="entry name" value="LysR_subst-bd"/>
</dbReference>
<evidence type="ECO:0000256" key="4">
    <source>
        <dbReference type="ARBA" id="ARBA00023163"/>
    </source>
</evidence>
<evidence type="ECO:0000313" key="7">
    <source>
        <dbReference type="Proteomes" id="UP000192343"/>
    </source>
</evidence>
<dbReference type="GO" id="GO:0003700">
    <property type="term" value="F:DNA-binding transcription factor activity"/>
    <property type="evidence" value="ECO:0007669"/>
    <property type="project" value="InterPro"/>
</dbReference>
<dbReference type="PANTHER" id="PTHR30126">
    <property type="entry name" value="HTH-TYPE TRANSCRIPTIONAL REGULATOR"/>
    <property type="match status" value="1"/>
</dbReference>
<evidence type="ECO:0000256" key="2">
    <source>
        <dbReference type="ARBA" id="ARBA00023015"/>
    </source>
</evidence>
<accession>A0A1Y1RVT2</accession>
<dbReference type="PRINTS" id="PR00039">
    <property type="entry name" value="HTHLYSR"/>
</dbReference>
<evidence type="ECO:0000259" key="5">
    <source>
        <dbReference type="PROSITE" id="PS50931"/>
    </source>
</evidence>
<name>A0A1Y1RVT2_9SPIO</name>
<gene>
    <name evidence="6" type="ORF">B4O97_13830</name>
</gene>
<dbReference type="FunFam" id="1.10.10.10:FF:000001">
    <property type="entry name" value="LysR family transcriptional regulator"/>
    <property type="match status" value="1"/>
</dbReference>
<dbReference type="Gene3D" id="1.10.10.10">
    <property type="entry name" value="Winged helix-like DNA-binding domain superfamily/Winged helix DNA-binding domain"/>
    <property type="match status" value="1"/>
</dbReference>
<evidence type="ECO:0000313" key="6">
    <source>
        <dbReference type="EMBL" id="ORC34154.1"/>
    </source>
</evidence>
<dbReference type="OrthoDB" id="9803714at2"/>
<sequence>MNLYISKRHLEVFMEAARAGTMSAAADVLCITQPAVSQSIAELEQQLGVRLFDRVKRRLSLTYAGEVFLDHVRRINSIFLEAGFRMEAIAELREERLRIGASMTIGSFMLPERLRTFSAAYPGIRAALVVDNTARIREGLLNNQLDMAVVEGPLEHPDLITRFLSRDPLCVVCAADHPWNTRNRITGDEIAAENFIMREEGSGTRHIIEGLFNRYGIEHSVGHIINNIEGIKKAVAAGLGITVLPAIAVADEVRRGDLAVLEMEGVDLSREFRYALHKDKVRSPVLKVWIEHLKENSIPE</sequence>
<evidence type="ECO:0000256" key="1">
    <source>
        <dbReference type="ARBA" id="ARBA00009437"/>
    </source>
</evidence>
<keyword evidence="2" id="KW-0805">Transcription regulation</keyword>
<dbReference type="RefSeq" id="WP_083051681.1">
    <property type="nucleotide sequence ID" value="NZ_MWQY01000015.1"/>
</dbReference>
<dbReference type="SUPFAM" id="SSF46785">
    <property type="entry name" value="Winged helix' DNA-binding domain"/>
    <property type="match status" value="1"/>
</dbReference>
<dbReference type="AlphaFoldDB" id="A0A1Y1RVT2"/>
<dbReference type="Proteomes" id="UP000192343">
    <property type="component" value="Unassembled WGS sequence"/>
</dbReference>
<dbReference type="EMBL" id="MWQY01000015">
    <property type="protein sequence ID" value="ORC34154.1"/>
    <property type="molecule type" value="Genomic_DNA"/>
</dbReference>
<dbReference type="InterPro" id="IPR000847">
    <property type="entry name" value="LysR_HTH_N"/>
</dbReference>